<proteinExistence type="predicted"/>
<dbReference type="Proteomes" id="UP000532866">
    <property type="component" value="Unassembled WGS sequence"/>
</dbReference>
<comment type="caution">
    <text evidence="1">The sequence shown here is derived from an EMBL/GenBank/DDBJ whole genome shotgun (WGS) entry which is preliminary data.</text>
</comment>
<evidence type="ECO:0000313" key="2">
    <source>
        <dbReference type="Proteomes" id="UP000532866"/>
    </source>
</evidence>
<gene>
    <name evidence="1" type="ORF">HB759_07755</name>
</gene>
<protein>
    <recommendedName>
        <fullName evidence="3">Lipoprotein</fullName>
    </recommendedName>
</protein>
<dbReference type="PROSITE" id="PS51257">
    <property type="entry name" value="PROKAR_LIPOPROTEIN"/>
    <property type="match status" value="1"/>
</dbReference>
<dbReference type="RefSeq" id="WP_185371218.1">
    <property type="nucleotide sequence ID" value="NZ_JAARNB010000003.1"/>
</dbReference>
<reference evidence="1 2" key="1">
    <citation type="submission" date="2020-03" db="EMBL/GenBank/DDBJ databases">
        <title>Soil Listeria distribution.</title>
        <authorList>
            <person name="Liao J."/>
            <person name="Wiedmann M."/>
        </authorList>
    </citation>
    <scope>NUCLEOTIDE SEQUENCE [LARGE SCALE GENOMIC DNA]</scope>
    <source>
        <strain evidence="1 2">FSL L7-1833</strain>
    </source>
</reference>
<accession>A0A7X0WD61</accession>
<evidence type="ECO:0008006" key="3">
    <source>
        <dbReference type="Google" id="ProtNLM"/>
    </source>
</evidence>
<organism evidence="1 2">
    <name type="scientific">Listeria booriae</name>
    <dbReference type="NCBI Taxonomy" id="1552123"/>
    <lineage>
        <taxon>Bacteria</taxon>
        <taxon>Bacillati</taxon>
        <taxon>Bacillota</taxon>
        <taxon>Bacilli</taxon>
        <taxon>Bacillales</taxon>
        <taxon>Listeriaceae</taxon>
        <taxon>Listeria</taxon>
    </lineage>
</organism>
<sequence length="165" mass="18342">MRKIMIMVLSLLVLVGCDGPPMSIEAQIKKTTPEISIIGAPDKKIKSERGSYEWAGSAAMVDFAGPEGFLNSQTLVQVKPTDKLLLNIPTEVKSVSLDDITLEVSPKSGKTLEKAAHKKLESGKWEVGLALEPGQYMYTLKTKYRKNMDELYFVEYIFGVEIKND</sequence>
<name>A0A7X0WD61_9LIST</name>
<dbReference type="EMBL" id="JAAROL010000002">
    <property type="protein sequence ID" value="MBC1331830.1"/>
    <property type="molecule type" value="Genomic_DNA"/>
</dbReference>
<evidence type="ECO:0000313" key="1">
    <source>
        <dbReference type="EMBL" id="MBC1331830.1"/>
    </source>
</evidence>
<dbReference type="AlphaFoldDB" id="A0A7X0WD61"/>